<protein>
    <submittedName>
        <fullName evidence="2">DUF1446 domain-containing protein</fullName>
    </submittedName>
</protein>
<gene>
    <name evidence="2" type="ORF">IC609_02800</name>
</gene>
<dbReference type="PANTHER" id="PTHR47472:SF1">
    <property type="entry name" value="DUF1446-DOMAIN-CONTAINING PROTEIN"/>
    <property type="match status" value="1"/>
</dbReference>
<dbReference type="InterPro" id="IPR010839">
    <property type="entry name" value="AtuA_N"/>
</dbReference>
<proteinExistence type="predicted"/>
<organism evidence="2 3">
    <name type="scientific">Limnohabitans radicicola</name>
    <dbReference type="NCBI Taxonomy" id="2771427"/>
    <lineage>
        <taxon>Bacteria</taxon>
        <taxon>Pseudomonadati</taxon>
        <taxon>Pseudomonadota</taxon>
        <taxon>Betaproteobacteria</taxon>
        <taxon>Burkholderiales</taxon>
        <taxon>Comamonadaceae</taxon>
        <taxon>Limnohabitans</taxon>
    </lineage>
</organism>
<comment type="caution">
    <text evidence="2">The sequence shown here is derived from an EMBL/GenBank/DDBJ whole genome shotgun (WGS) entry which is preliminary data.</text>
</comment>
<accession>A0A927FF84</accession>
<dbReference type="PANTHER" id="PTHR47472">
    <property type="entry name" value="PROPIONYL-COA CARBOXYLASE"/>
    <property type="match status" value="1"/>
</dbReference>
<sequence>MNTQAPTLRIGTGAGYAGDRIPPAVELAEKGQLDYLVFECLAERTIALAQLERSQQPERGFDPMLAERMRAVLAPCMAHGTRIISNMGAANPLQAGHAVLAIARELGLPQVKVAVVLGDDVLAHLQADGLSLPVLESDQSLADFAPQLISANAYLGAEALLPALQSDAQVIITGRVADPALFLAPLVHHFGWALDDWPRLGKGVLVGHLLECAAQITGGYFADPGFKDVPGLARLGFPLAEVSASGDAVITQVAGSGGCVTVATCTEQLLYEIENPARYLQPDVVADFSQVQLQQVGPNRVQVTGGGGCPRTDTLKVTVGYRDGYIGEGQISYAGPGAQARGQLALDLVRARLADAGYNNGEGRYDLIGVNAIFGHDAGAATLQPAEVRARVALRVPTLRQAQHVAHEVEALYLNGPAGGGGATRSVREVIAAASVLMPREAVHTHTVLLNAEGL</sequence>
<dbReference type="Pfam" id="PF07287">
    <property type="entry name" value="AtuA"/>
    <property type="match status" value="1"/>
</dbReference>
<keyword evidence="3" id="KW-1185">Reference proteome</keyword>
<evidence type="ECO:0000313" key="3">
    <source>
        <dbReference type="Proteomes" id="UP000647424"/>
    </source>
</evidence>
<dbReference type="Proteomes" id="UP000647424">
    <property type="component" value="Unassembled WGS sequence"/>
</dbReference>
<reference evidence="2" key="1">
    <citation type="submission" date="2020-09" db="EMBL/GenBank/DDBJ databases">
        <title>Genome seq and assembly of Limnohabitants sp.</title>
        <authorList>
            <person name="Chhetri G."/>
        </authorList>
    </citation>
    <scope>NUCLEOTIDE SEQUENCE</scope>
    <source>
        <strain evidence="2">JUR4</strain>
    </source>
</reference>
<feature type="domain" description="Acyclic terpene utilisation N-terminal" evidence="1">
    <location>
        <begin position="8"/>
        <end position="447"/>
    </location>
</feature>
<dbReference type="AlphaFoldDB" id="A0A927FF84"/>
<dbReference type="RefSeq" id="WP_191817922.1">
    <property type="nucleotide sequence ID" value="NZ_JACYFT010000001.1"/>
</dbReference>
<name>A0A927FF84_9BURK</name>
<evidence type="ECO:0000259" key="1">
    <source>
        <dbReference type="Pfam" id="PF07287"/>
    </source>
</evidence>
<dbReference type="EMBL" id="JACYFT010000001">
    <property type="protein sequence ID" value="MBD8049457.1"/>
    <property type="molecule type" value="Genomic_DNA"/>
</dbReference>
<evidence type="ECO:0000313" key="2">
    <source>
        <dbReference type="EMBL" id="MBD8049457.1"/>
    </source>
</evidence>